<dbReference type="SUPFAM" id="SSF48008">
    <property type="entry name" value="GntR ligand-binding domain-like"/>
    <property type="match status" value="1"/>
</dbReference>
<dbReference type="InterPro" id="IPR011711">
    <property type="entry name" value="GntR_C"/>
</dbReference>
<dbReference type="PROSITE" id="PS50949">
    <property type="entry name" value="HTH_GNTR"/>
    <property type="match status" value="1"/>
</dbReference>
<dbReference type="SUPFAM" id="SSF46785">
    <property type="entry name" value="Winged helix' DNA-binding domain"/>
    <property type="match status" value="1"/>
</dbReference>
<keyword evidence="1" id="KW-0805">Transcription regulation</keyword>
<evidence type="ECO:0000256" key="1">
    <source>
        <dbReference type="ARBA" id="ARBA00023015"/>
    </source>
</evidence>
<protein>
    <submittedName>
        <fullName evidence="5">GntR family transcriptional regulator</fullName>
    </submittedName>
</protein>
<name>A0A5R8LPM1_LACZE</name>
<dbReference type="InterPro" id="IPR008920">
    <property type="entry name" value="TF_FadR/GntR_C"/>
</dbReference>
<dbReference type="InterPro" id="IPR000524">
    <property type="entry name" value="Tscrpt_reg_HTH_GntR"/>
</dbReference>
<feature type="domain" description="HTH gntR-type" evidence="4">
    <location>
        <begin position="12"/>
        <end position="79"/>
    </location>
</feature>
<comment type="caution">
    <text evidence="5">The sequence shown here is derived from an EMBL/GenBank/DDBJ whole genome shotgun (WGS) entry which is preliminary data.</text>
</comment>
<dbReference type="CDD" id="cd07377">
    <property type="entry name" value="WHTH_GntR"/>
    <property type="match status" value="1"/>
</dbReference>
<evidence type="ECO:0000259" key="4">
    <source>
        <dbReference type="PROSITE" id="PS50949"/>
    </source>
</evidence>
<evidence type="ECO:0000256" key="3">
    <source>
        <dbReference type="ARBA" id="ARBA00023163"/>
    </source>
</evidence>
<dbReference type="Gene3D" id="1.10.10.10">
    <property type="entry name" value="Winged helix-like DNA-binding domain superfamily/Winged helix DNA-binding domain"/>
    <property type="match status" value="1"/>
</dbReference>
<dbReference type="InterPro" id="IPR036390">
    <property type="entry name" value="WH_DNA-bd_sf"/>
</dbReference>
<gene>
    <name evidence="5" type="ORF">FEI15_08735</name>
</gene>
<dbReference type="GO" id="GO:0003677">
    <property type="term" value="F:DNA binding"/>
    <property type="evidence" value="ECO:0007669"/>
    <property type="project" value="UniProtKB-KW"/>
</dbReference>
<proteinExistence type="predicted"/>
<dbReference type="SMART" id="SM00895">
    <property type="entry name" value="FCD"/>
    <property type="match status" value="1"/>
</dbReference>
<organism evidence="5 6">
    <name type="scientific">Lacticaseibacillus zeae</name>
    <name type="common">Lactobacillus zeae</name>
    <dbReference type="NCBI Taxonomy" id="57037"/>
    <lineage>
        <taxon>Bacteria</taxon>
        <taxon>Bacillati</taxon>
        <taxon>Bacillota</taxon>
        <taxon>Bacilli</taxon>
        <taxon>Lactobacillales</taxon>
        <taxon>Lactobacillaceae</taxon>
        <taxon>Lacticaseibacillus</taxon>
    </lineage>
</organism>
<dbReference type="Pfam" id="PF07729">
    <property type="entry name" value="FCD"/>
    <property type="match status" value="1"/>
</dbReference>
<dbReference type="RefSeq" id="WP_138131072.1">
    <property type="nucleotide sequence ID" value="NZ_VBWO01000007.1"/>
</dbReference>
<evidence type="ECO:0000256" key="2">
    <source>
        <dbReference type="ARBA" id="ARBA00023125"/>
    </source>
</evidence>
<reference evidence="5 6" key="1">
    <citation type="submission" date="2019-05" db="EMBL/GenBank/DDBJ databases">
        <title>Genome-based reclassification of Lactobacillus casei as Lactobacillus casei subsp. casei. subsp.nov., description of Lactobacillus casei subsp. zeae subsp. nov., and emended description of Lactobacillus casei.</title>
        <authorList>
            <person name="Huang C.-H."/>
        </authorList>
    </citation>
    <scope>NUCLEOTIDE SEQUENCE [LARGE SCALE GENOMIC DNA]</scope>
    <source>
        <strain evidence="5 6">CRBIP24.44</strain>
    </source>
</reference>
<dbReference type="AlphaFoldDB" id="A0A5R8LPM1"/>
<dbReference type="Pfam" id="PF00392">
    <property type="entry name" value="GntR"/>
    <property type="match status" value="1"/>
</dbReference>
<dbReference type="Proteomes" id="UP000309885">
    <property type="component" value="Unassembled WGS sequence"/>
</dbReference>
<dbReference type="Gene3D" id="1.20.120.530">
    <property type="entry name" value="GntR ligand-binding domain-like"/>
    <property type="match status" value="1"/>
</dbReference>
<evidence type="ECO:0000313" key="5">
    <source>
        <dbReference type="EMBL" id="TLF39108.1"/>
    </source>
</evidence>
<keyword evidence="3" id="KW-0804">Transcription</keyword>
<dbReference type="InterPro" id="IPR036388">
    <property type="entry name" value="WH-like_DNA-bd_sf"/>
</dbReference>
<sequence>MDLPNNSSEHRIFANDYAYQTLFSKIVAIELPPGASISPIELSKELGISRTPIQRACSRLAENGLVNVFPQRGSYVSLINFDKVYESFYLRNLLEQAAVRKVCSLPDRSDLVFSLNQTIYNQRQQLDHKNYIRAFDLDNQFHHLIYDAASMTYIEQALAYIAADQDRIRHLKVLSELRIDSTLEEHFKILNSIESGDADAAAHNVYLHISKFAEDMSAIHRKYPKYFSNWTAGQDIKIAPVKESFYNFRLSHDRED</sequence>
<dbReference type="SMART" id="SM00345">
    <property type="entry name" value="HTH_GNTR"/>
    <property type="match status" value="1"/>
</dbReference>
<dbReference type="GO" id="GO:0003700">
    <property type="term" value="F:DNA-binding transcription factor activity"/>
    <property type="evidence" value="ECO:0007669"/>
    <property type="project" value="InterPro"/>
</dbReference>
<dbReference type="PANTHER" id="PTHR43537:SF51">
    <property type="entry name" value="HTH-TYPE TRANSCRIPTIONAL REGULATOR LGOR-RELATED"/>
    <property type="match status" value="1"/>
</dbReference>
<evidence type="ECO:0000313" key="6">
    <source>
        <dbReference type="Proteomes" id="UP000309885"/>
    </source>
</evidence>
<keyword evidence="2" id="KW-0238">DNA-binding</keyword>
<dbReference type="EMBL" id="VBWO01000007">
    <property type="protein sequence ID" value="TLF39108.1"/>
    <property type="molecule type" value="Genomic_DNA"/>
</dbReference>
<accession>A0A5R8LPM1</accession>
<dbReference type="PANTHER" id="PTHR43537">
    <property type="entry name" value="TRANSCRIPTIONAL REGULATOR, GNTR FAMILY"/>
    <property type="match status" value="1"/>
</dbReference>